<keyword evidence="3" id="KW-1185">Reference proteome</keyword>
<feature type="domain" description="DNA replication licensing factor MCM2-like winged-helix" evidence="1">
    <location>
        <begin position="10"/>
        <end position="87"/>
    </location>
</feature>
<evidence type="ECO:0000259" key="1">
    <source>
        <dbReference type="Pfam" id="PF23669"/>
    </source>
</evidence>
<reference evidence="2 3" key="1">
    <citation type="journal article" date="2011" name="Science">
        <title>The Selaginella genome identifies genetic changes associated with the evolution of vascular plants.</title>
        <authorList>
            <person name="Banks J.A."/>
            <person name="Nishiyama T."/>
            <person name="Hasebe M."/>
            <person name="Bowman J.L."/>
            <person name="Gribskov M."/>
            <person name="dePamphilis C."/>
            <person name="Albert V.A."/>
            <person name="Aono N."/>
            <person name="Aoyama T."/>
            <person name="Ambrose B.A."/>
            <person name="Ashton N.W."/>
            <person name="Axtell M.J."/>
            <person name="Barker E."/>
            <person name="Barker M.S."/>
            <person name="Bennetzen J.L."/>
            <person name="Bonawitz N.D."/>
            <person name="Chapple C."/>
            <person name="Cheng C."/>
            <person name="Correa L.G."/>
            <person name="Dacre M."/>
            <person name="DeBarry J."/>
            <person name="Dreyer I."/>
            <person name="Elias M."/>
            <person name="Engstrom E.M."/>
            <person name="Estelle M."/>
            <person name="Feng L."/>
            <person name="Finet C."/>
            <person name="Floyd S.K."/>
            <person name="Frommer W.B."/>
            <person name="Fujita T."/>
            <person name="Gramzow L."/>
            <person name="Gutensohn M."/>
            <person name="Harholt J."/>
            <person name="Hattori M."/>
            <person name="Heyl A."/>
            <person name="Hirai T."/>
            <person name="Hiwatashi Y."/>
            <person name="Ishikawa M."/>
            <person name="Iwata M."/>
            <person name="Karol K.G."/>
            <person name="Koehler B."/>
            <person name="Kolukisaoglu U."/>
            <person name="Kubo M."/>
            <person name="Kurata T."/>
            <person name="Lalonde S."/>
            <person name="Li K."/>
            <person name="Li Y."/>
            <person name="Litt A."/>
            <person name="Lyons E."/>
            <person name="Manning G."/>
            <person name="Maruyama T."/>
            <person name="Michael T.P."/>
            <person name="Mikami K."/>
            <person name="Miyazaki S."/>
            <person name="Morinaga S."/>
            <person name="Murata T."/>
            <person name="Mueller-Roeber B."/>
            <person name="Nelson D.R."/>
            <person name="Obara M."/>
            <person name="Oguri Y."/>
            <person name="Olmstead R.G."/>
            <person name="Onodera N."/>
            <person name="Petersen B.L."/>
            <person name="Pils B."/>
            <person name="Prigge M."/>
            <person name="Rensing S.A."/>
            <person name="Riano-Pachon D.M."/>
            <person name="Roberts A.W."/>
            <person name="Sato Y."/>
            <person name="Scheller H.V."/>
            <person name="Schulz B."/>
            <person name="Schulz C."/>
            <person name="Shakirov E.V."/>
            <person name="Shibagaki N."/>
            <person name="Shinohara N."/>
            <person name="Shippen D.E."/>
            <person name="Soerensen I."/>
            <person name="Sotooka R."/>
            <person name="Sugimoto N."/>
            <person name="Sugita M."/>
            <person name="Sumikawa N."/>
            <person name="Tanurdzic M."/>
            <person name="Theissen G."/>
            <person name="Ulvskov P."/>
            <person name="Wakazuki S."/>
            <person name="Weng J.K."/>
            <person name="Willats W.W."/>
            <person name="Wipf D."/>
            <person name="Wolf P.G."/>
            <person name="Yang L."/>
            <person name="Zimmer A.D."/>
            <person name="Zhu Q."/>
            <person name="Mitros T."/>
            <person name="Hellsten U."/>
            <person name="Loque D."/>
            <person name="Otillar R."/>
            <person name="Salamov A."/>
            <person name="Schmutz J."/>
            <person name="Shapiro H."/>
            <person name="Lindquist E."/>
            <person name="Lucas S."/>
            <person name="Rokhsar D."/>
            <person name="Grigoriev I.V."/>
        </authorList>
    </citation>
    <scope>NUCLEOTIDE SEQUENCE [LARGE SCALE GENOMIC DNA]</scope>
</reference>
<dbReference type="KEGG" id="smo:SELMODRAFT_88262"/>
<dbReference type="AlphaFoldDB" id="D8R9W3"/>
<proteinExistence type="predicted"/>
<dbReference type="Pfam" id="PF23669">
    <property type="entry name" value="WHD_MCM2"/>
    <property type="match status" value="1"/>
</dbReference>
<dbReference type="InterPro" id="IPR059098">
    <property type="entry name" value="WHD_MCM2"/>
</dbReference>
<evidence type="ECO:0000313" key="2">
    <source>
        <dbReference type="EMBL" id="EFJ31226.1"/>
    </source>
</evidence>
<feature type="non-terminal residue" evidence="2">
    <location>
        <position position="1"/>
    </location>
</feature>
<dbReference type="Gramene" id="EFJ31226">
    <property type="protein sequence ID" value="EFJ31226"/>
    <property type="gene ID" value="SELMODRAFT_88262"/>
</dbReference>
<dbReference type="eggNOG" id="KOG0477">
    <property type="taxonomic scope" value="Eukaryota"/>
</dbReference>
<evidence type="ECO:0000313" key="3">
    <source>
        <dbReference type="Proteomes" id="UP000001514"/>
    </source>
</evidence>
<protein>
    <recommendedName>
        <fullName evidence="1">DNA replication licensing factor MCM2-like winged-helix domain-containing protein</fullName>
    </recommendedName>
</protein>
<sequence>SFKKYMTYKRDFNELLLHLLRGLVKDALRFDELMTMPGPRLSLLHLELLLMFHVSLQAREYNILDLQPFFNSRQFLGANFTLDVGAGVVKHPVA</sequence>
<gene>
    <name evidence="2" type="ORF">SELMODRAFT_88262</name>
</gene>
<dbReference type="HOGENOM" id="CLU_2392497_0_0_1"/>
<organism evidence="3">
    <name type="scientific">Selaginella moellendorffii</name>
    <name type="common">Spikemoss</name>
    <dbReference type="NCBI Taxonomy" id="88036"/>
    <lineage>
        <taxon>Eukaryota</taxon>
        <taxon>Viridiplantae</taxon>
        <taxon>Streptophyta</taxon>
        <taxon>Embryophyta</taxon>
        <taxon>Tracheophyta</taxon>
        <taxon>Lycopodiopsida</taxon>
        <taxon>Selaginellales</taxon>
        <taxon>Selaginellaceae</taxon>
        <taxon>Selaginella</taxon>
    </lineage>
</organism>
<dbReference type="STRING" id="88036.D8R9W3"/>
<name>D8R9W3_SELML</name>
<dbReference type="Proteomes" id="UP000001514">
    <property type="component" value="Unassembled WGS sequence"/>
</dbReference>
<dbReference type="EMBL" id="GL377574">
    <property type="protein sequence ID" value="EFJ31226.1"/>
    <property type="molecule type" value="Genomic_DNA"/>
</dbReference>
<dbReference type="InParanoid" id="D8R9W3"/>
<accession>D8R9W3</accession>